<organism evidence="2 3">
    <name type="scientific">Actinacidiphila glaucinigra</name>
    <dbReference type="NCBI Taxonomy" id="235986"/>
    <lineage>
        <taxon>Bacteria</taxon>
        <taxon>Bacillati</taxon>
        <taxon>Actinomycetota</taxon>
        <taxon>Actinomycetes</taxon>
        <taxon>Kitasatosporales</taxon>
        <taxon>Streptomycetaceae</taxon>
        <taxon>Actinacidiphila</taxon>
    </lineage>
</organism>
<feature type="non-terminal residue" evidence="2">
    <location>
        <position position="47"/>
    </location>
</feature>
<sequence length="47" mass="4691">MSTRIRPRPVHRTGRTGLSLLLAAAVALGVTGLTAPAHAADPTTGTG</sequence>
<keyword evidence="1" id="KW-0732">Signal</keyword>
<feature type="chain" id="PRO_5013348779" evidence="1">
    <location>
        <begin position="40"/>
        <end position="47"/>
    </location>
</feature>
<keyword evidence="3" id="KW-1185">Reference proteome</keyword>
<protein>
    <submittedName>
        <fullName evidence="2">Uncharacterized protein</fullName>
    </submittedName>
</protein>
<dbReference type="EMBL" id="FZOF01000022">
    <property type="protein sequence ID" value="SNT37754.1"/>
    <property type="molecule type" value="Genomic_DNA"/>
</dbReference>
<gene>
    <name evidence="2" type="ORF">SAMN05216252_122182</name>
</gene>
<evidence type="ECO:0000313" key="3">
    <source>
        <dbReference type="Proteomes" id="UP000198280"/>
    </source>
</evidence>
<accession>A0A239M6R3</accession>
<dbReference type="Proteomes" id="UP000198280">
    <property type="component" value="Unassembled WGS sequence"/>
</dbReference>
<evidence type="ECO:0000313" key="2">
    <source>
        <dbReference type="EMBL" id="SNT37754.1"/>
    </source>
</evidence>
<evidence type="ECO:0000256" key="1">
    <source>
        <dbReference type="SAM" id="SignalP"/>
    </source>
</evidence>
<proteinExistence type="predicted"/>
<feature type="signal peptide" evidence="1">
    <location>
        <begin position="1"/>
        <end position="39"/>
    </location>
</feature>
<name>A0A239M6R3_9ACTN</name>
<dbReference type="AlphaFoldDB" id="A0A239M6R3"/>
<reference evidence="2 3" key="1">
    <citation type="submission" date="2017-06" db="EMBL/GenBank/DDBJ databases">
        <authorList>
            <person name="Kim H.J."/>
            <person name="Triplett B.A."/>
        </authorList>
    </citation>
    <scope>NUCLEOTIDE SEQUENCE [LARGE SCALE GENOMIC DNA]</scope>
    <source>
        <strain evidence="2 3">CGMCC 4.1858</strain>
    </source>
</reference>